<feature type="domain" description="Potassium channel" evidence="10">
    <location>
        <begin position="321"/>
        <end position="395"/>
    </location>
</feature>
<evidence type="ECO:0000259" key="10">
    <source>
        <dbReference type="Pfam" id="PF07885"/>
    </source>
</evidence>
<feature type="transmembrane region" description="Helical" evidence="9">
    <location>
        <begin position="68"/>
        <end position="88"/>
    </location>
</feature>
<dbReference type="GO" id="GO:0030322">
    <property type="term" value="P:stabilization of membrane potential"/>
    <property type="evidence" value="ECO:0007669"/>
    <property type="project" value="TreeGrafter"/>
</dbReference>
<keyword evidence="6 9" id="KW-0472">Membrane</keyword>
<feature type="transmembrane region" description="Helical" evidence="9">
    <location>
        <begin position="94"/>
        <end position="115"/>
    </location>
</feature>
<dbReference type="Pfam" id="PF07885">
    <property type="entry name" value="Ion_trans_2"/>
    <property type="match status" value="2"/>
</dbReference>
<reference evidence="11" key="1">
    <citation type="journal article" date="2021" name="Nat. Commun.">
        <title>Genetic determinants of endophytism in the Arabidopsis root mycobiome.</title>
        <authorList>
            <person name="Mesny F."/>
            <person name="Miyauchi S."/>
            <person name="Thiergart T."/>
            <person name="Pickel B."/>
            <person name="Atanasova L."/>
            <person name="Karlsson M."/>
            <person name="Huettel B."/>
            <person name="Barry K.W."/>
            <person name="Haridas S."/>
            <person name="Chen C."/>
            <person name="Bauer D."/>
            <person name="Andreopoulos W."/>
            <person name="Pangilinan J."/>
            <person name="LaButti K."/>
            <person name="Riley R."/>
            <person name="Lipzen A."/>
            <person name="Clum A."/>
            <person name="Drula E."/>
            <person name="Henrissat B."/>
            <person name="Kohler A."/>
            <person name="Grigoriev I.V."/>
            <person name="Martin F.M."/>
            <person name="Hacquard S."/>
        </authorList>
    </citation>
    <scope>NUCLEOTIDE SEQUENCE</scope>
    <source>
        <strain evidence="11">MPI-CAGE-CH-0243</strain>
    </source>
</reference>
<feature type="non-terminal residue" evidence="11">
    <location>
        <position position="596"/>
    </location>
</feature>
<evidence type="ECO:0000313" key="11">
    <source>
        <dbReference type="EMBL" id="KAH7110131.1"/>
    </source>
</evidence>
<feature type="transmembrane region" description="Helical" evidence="9">
    <location>
        <begin position="24"/>
        <end position="47"/>
    </location>
</feature>
<evidence type="ECO:0000256" key="4">
    <source>
        <dbReference type="ARBA" id="ARBA00022989"/>
    </source>
</evidence>
<proteinExistence type="inferred from homology"/>
<feature type="transmembrane region" description="Helical" evidence="9">
    <location>
        <begin position="203"/>
        <end position="221"/>
    </location>
</feature>
<dbReference type="PRINTS" id="PR01333">
    <property type="entry name" value="2POREKCHANEL"/>
</dbReference>
<dbReference type="Gene3D" id="1.10.287.70">
    <property type="match status" value="2"/>
</dbReference>
<comment type="subcellular location">
    <subcellularLocation>
        <location evidence="1">Membrane</location>
        <topology evidence="1">Multi-pass membrane protein</topology>
    </subcellularLocation>
</comment>
<dbReference type="PANTHER" id="PTHR11003">
    <property type="entry name" value="POTASSIUM CHANNEL, SUBFAMILY K"/>
    <property type="match status" value="1"/>
</dbReference>
<keyword evidence="5 8" id="KW-0406">Ion transport</keyword>
<evidence type="ECO:0000256" key="8">
    <source>
        <dbReference type="RuleBase" id="RU003857"/>
    </source>
</evidence>
<organism evidence="11 12">
    <name type="scientific">Dendryphion nanum</name>
    <dbReference type="NCBI Taxonomy" id="256645"/>
    <lineage>
        <taxon>Eukaryota</taxon>
        <taxon>Fungi</taxon>
        <taxon>Dikarya</taxon>
        <taxon>Ascomycota</taxon>
        <taxon>Pezizomycotina</taxon>
        <taxon>Dothideomycetes</taxon>
        <taxon>Pleosporomycetidae</taxon>
        <taxon>Pleosporales</taxon>
        <taxon>Torulaceae</taxon>
        <taxon>Dendryphion</taxon>
    </lineage>
</organism>
<keyword evidence="12" id="KW-1185">Reference proteome</keyword>
<feature type="transmembrane region" description="Helical" evidence="9">
    <location>
        <begin position="341"/>
        <end position="360"/>
    </location>
</feature>
<dbReference type="OrthoDB" id="297496at2759"/>
<feature type="transmembrane region" description="Helical" evidence="9">
    <location>
        <begin position="312"/>
        <end position="335"/>
    </location>
</feature>
<protein>
    <recommendedName>
        <fullName evidence="10">Potassium channel domain-containing protein</fullName>
    </recommendedName>
</protein>
<evidence type="ECO:0000256" key="7">
    <source>
        <dbReference type="ARBA" id="ARBA00023303"/>
    </source>
</evidence>
<dbReference type="GO" id="GO:0015271">
    <property type="term" value="F:outward rectifier potassium channel activity"/>
    <property type="evidence" value="ECO:0007669"/>
    <property type="project" value="TreeGrafter"/>
</dbReference>
<feature type="transmembrane region" description="Helical" evidence="9">
    <location>
        <begin position="233"/>
        <end position="252"/>
    </location>
</feature>
<feature type="domain" description="Potassium channel" evidence="10">
    <location>
        <begin position="183"/>
        <end position="254"/>
    </location>
</feature>
<keyword evidence="4 9" id="KW-1133">Transmembrane helix</keyword>
<dbReference type="Proteomes" id="UP000700596">
    <property type="component" value="Unassembled WGS sequence"/>
</dbReference>
<sequence length="596" mass="67138">PASSYLSLLTLQSRWWFASELCPLLAGTLGPLATCFTVCSLTEQWIYTDSRDENETQVQNQSNRSCVIVLKVLFLCSGLVSNGLSLIGRWTLSAFLVTAIGLFIQCFGLAGILIATRVLMKQRKTSEHSKFGQAYYYAIFSSGLSCITLLCVLLHGLGVIRKYYARRSKWGTIEKALFRQSVALTTYLLIGAIIFAHIEGWSFLNAVFWADFTLLTIGLGGEFTPKTALGRGLALPYAIFGVILAALLVISIRKLMNRGLVRVNIQLNERYLNDLQATFINDQGQMNPMINEHTFDLIRRITLMAETRCHRIALTVSIAAALLILLGGAAIFKIAEAHEGWTYGTSCYFAYTSLLTIGYGDYIPYSELGKSFFVLWSLLAVPTLTILINNSVDILYGAYRSLFRPFQRFFRVQDCQLKKAYQMETLTEGANTRTARTNIDALENRGTSSARQTLVMTNRIDSRFANLSDHAPQAPLHLHCFLLAQELRAAVIETNIEPSKKYTYNEWCYYIHLLGPFTKPQHPKKLEEASHDRKGKSRILVEKNKAFSFPLCMEQIEWVSRTSPLCGNEPEWVSMRLSSRLADLLRYMAAQNPTEN</sequence>
<dbReference type="GO" id="GO:0005886">
    <property type="term" value="C:plasma membrane"/>
    <property type="evidence" value="ECO:0007669"/>
    <property type="project" value="TreeGrafter"/>
</dbReference>
<dbReference type="PANTHER" id="PTHR11003:SF342">
    <property type="entry name" value="OUTWARD-RECTIFIER POTASSIUM CHANNEL TOK1"/>
    <property type="match status" value="1"/>
</dbReference>
<evidence type="ECO:0000256" key="3">
    <source>
        <dbReference type="ARBA" id="ARBA00022692"/>
    </source>
</evidence>
<feature type="transmembrane region" description="Helical" evidence="9">
    <location>
        <begin position="177"/>
        <end position="196"/>
    </location>
</feature>
<dbReference type="EMBL" id="JAGMWT010000029">
    <property type="protein sequence ID" value="KAH7110131.1"/>
    <property type="molecule type" value="Genomic_DNA"/>
</dbReference>
<comment type="similarity">
    <text evidence="8">Belongs to the two pore domain potassium channel (TC 1.A.1.8) family.</text>
</comment>
<evidence type="ECO:0000256" key="1">
    <source>
        <dbReference type="ARBA" id="ARBA00004141"/>
    </source>
</evidence>
<name>A0A9P9I6Z0_9PLEO</name>
<dbReference type="AlphaFoldDB" id="A0A9P9I6Z0"/>
<feature type="transmembrane region" description="Helical" evidence="9">
    <location>
        <begin position="372"/>
        <end position="399"/>
    </location>
</feature>
<evidence type="ECO:0000256" key="9">
    <source>
        <dbReference type="SAM" id="Phobius"/>
    </source>
</evidence>
<dbReference type="InterPro" id="IPR003280">
    <property type="entry name" value="2pore_dom_K_chnl"/>
</dbReference>
<dbReference type="SUPFAM" id="SSF81324">
    <property type="entry name" value="Voltage-gated potassium channels"/>
    <property type="match status" value="2"/>
</dbReference>
<keyword evidence="3 8" id="KW-0812">Transmembrane</keyword>
<evidence type="ECO:0000256" key="5">
    <source>
        <dbReference type="ARBA" id="ARBA00023065"/>
    </source>
</evidence>
<keyword evidence="2 8" id="KW-0813">Transport</keyword>
<accession>A0A9P9I6Z0</accession>
<dbReference type="GO" id="GO:0022841">
    <property type="term" value="F:potassium ion leak channel activity"/>
    <property type="evidence" value="ECO:0007669"/>
    <property type="project" value="TreeGrafter"/>
</dbReference>
<dbReference type="InterPro" id="IPR013099">
    <property type="entry name" value="K_chnl_dom"/>
</dbReference>
<keyword evidence="7 8" id="KW-0407">Ion channel</keyword>
<comment type="caution">
    <text evidence="11">The sequence shown here is derived from an EMBL/GenBank/DDBJ whole genome shotgun (WGS) entry which is preliminary data.</text>
</comment>
<evidence type="ECO:0000256" key="6">
    <source>
        <dbReference type="ARBA" id="ARBA00023136"/>
    </source>
</evidence>
<evidence type="ECO:0000313" key="12">
    <source>
        <dbReference type="Proteomes" id="UP000700596"/>
    </source>
</evidence>
<feature type="transmembrane region" description="Helical" evidence="9">
    <location>
        <begin position="135"/>
        <end position="157"/>
    </location>
</feature>
<evidence type="ECO:0000256" key="2">
    <source>
        <dbReference type="ARBA" id="ARBA00022448"/>
    </source>
</evidence>
<gene>
    <name evidence="11" type="ORF">B0J11DRAFT_448573</name>
</gene>